<dbReference type="Gene3D" id="2.60.40.1080">
    <property type="match status" value="1"/>
</dbReference>
<feature type="signal peptide" evidence="2">
    <location>
        <begin position="1"/>
        <end position="24"/>
    </location>
</feature>
<feature type="compositionally biased region" description="Low complexity" evidence="1">
    <location>
        <begin position="345"/>
        <end position="358"/>
    </location>
</feature>
<sequence>MFRKWICGLCIAVMLASGWGGLRAPDRAFAQTPQAQPTEDSEGHWAEQELRRWQEYGIVMGYPDGSLKPDQVLTRAEFVVLLDRVFRFGGQAELPFRDVSDTAYYYEALAGAFAAGLVNGTGNGQFMPERPITREEAAKLVALAFDVESGAAAANSFSDSGRIAGWASDYVEAMVGRGYMSGREGGRFEPGSGMTRAEMVKLLDNVVERMIDTEGLSDATVQGNVVVNHAPVLLHDLVIEGDLLLAPGIREGEVTLDHVTVSGRVLVQGSPADGIAVRDSQLAALKLAAPGTKLSLTAVTLEKLQLMPSAAGSVVSQDEATRIGKLDNGAKDVEFRTSDAGKGTVASSSGNVSGNGASPESPSEPDPLVAKVSMLQFGQENEEDLADLVATGSGGTAVVEANVGELHNSYDVRYMEGVGSTIAFTLHGLKPNEPATVELEEIHQRNPEAFAYTVLANGQEVYFRTYREASAGPNHLFVELDAAVVGNATSVTLTLRNETATRVHFARVWAYSDFADLLEEEQIYRPMTVGLFKPNISWNDYAADLALLNGLKATYADYEMYRISVVFDILYMHWSSEEMKRRLDYLIRLSADSGLAIHLSVDAWWDGTPAGPDGLGGYWRDLPYQQVVYDPLDTDGRGNWKLTTPNVYGNTPWLTMNNAHYNEVREEKIRSVTSYLSQRTGEMKAEGEELPPIVVFTENEPWYWPYFAFNRSPQGAGDFGPEVIAAAAADGLTLDPTDGLSVLELRWLARNMNNYIADTAQAMADGYGYNAIVVDNGQVTYPDSQLIENAYTHIFPYAKFPSLEETQALWESHMVEDIRYGGEWDDQLDERYLSYIAARGKFADVNAERSAMQSFDFLPQAYAFGADYANIYNFYGGDDSMIRSSDGEMDALYETPSYGKVMVDYDLADEESLALSSTLVEADQVKRSLLLEQYVASADTADANGGYLTFKVDNQGVPLTDGVLVDLSGRNLHYLCSGCKIEVWAGATLGDLSLAGTVYGFRSTAHVEARDQIDPDSDVAYVRIRLYSPSVASLDNWVALSGVKISAALGGPSGQTSGYQYTLKQFRERNLWVTYRADIERLLQKYVGQAGQTAVYQTIKEQYDKGYYGSAYRALLAAMSELLPAKFVVKGYGTLGDYPVAVSTTGPDAMVRVTLYAVGDSVRIGLAADAATDVTVTLTSAAASHYRAVDLGGGQYELVPAQAGDPGAVAASGGQVAFELAVPGEAVKLYPAEFEARLYGVSAAADSLSIQSQDPDIGEYATAVGLKLASGATILRGPEGAPDQELLAVPVELLEYGDRLVLTMNGDNEIAGIKAYYGTVYGTITAIEPVQVEGELRNAYMELRDGDNRDYRFELGQDSQFKSPKATGVSLFTANLDDWGFEVGDQVTVRYSPYVASGREKRLLEISETYDTLLNESFEDGSETWRNRAYAVQNVIETRLDSNIQDRVLRPNDINQPGIVVWKFESAEPFTLAAIQYSGRAILGSTVEWEISASGADGTWQKVGEIADNSDNNNYSQLRDIKLDAGSLNTSTLYVRVVMATNTSDTWASLNSVKVTRWQAGARRLDAAALALDNGVVYEGQDVPLSLSATYDNGDAVNLEEAKVVYTWDNDSLFVRSSAGVRAIQPGSGTIRAYVSVNGTVVASNSLAVTVEAQTLDRIELSTDDRTMGTGDAYQVGIAAYNELDDELDPSLYSATYSSSDDAVATVSASGLLTAVGFGSAVITVQAAFKDTVLVQTFNVLVAQPIALVDEDFQGLPAGEITAGDIGAYEVVQLQNELLHESLPNMGLTGTPDGAGGKLDGYVLFKLDSTDTDGFKKLELQFSGRTLYISETQIADIRFYAGTSTSDMALVGSLPTSASGSYDTIRTLDLTSAAAGQTTLYLRIDIHAVAYTWGFLNSVKVIDYATGQ</sequence>
<evidence type="ECO:0000313" key="5">
    <source>
        <dbReference type="Proteomes" id="UP000310636"/>
    </source>
</evidence>
<feature type="domain" description="SLH" evidence="3">
    <location>
        <begin position="97"/>
        <end position="153"/>
    </location>
</feature>
<reference evidence="4 5" key="1">
    <citation type="submission" date="2019-04" db="EMBL/GenBank/DDBJ databases">
        <title>Cohnella sp. nov. isolated from preserved vegetables.</title>
        <authorList>
            <person name="Lin S.-Y."/>
            <person name="Hung M.-H."/>
            <person name="Young C.-C."/>
        </authorList>
    </citation>
    <scope>NUCLEOTIDE SEQUENCE [LARGE SCALE GENOMIC DNA]</scope>
    <source>
        <strain evidence="4 5">CC-MHH1044</strain>
    </source>
</reference>
<keyword evidence="2" id="KW-0732">Signal</keyword>
<feature type="domain" description="SLH" evidence="3">
    <location>
        <begin position="154"/>
        <end position="217"/>
    </location>
</feature>
<proteinExistence type="predicted"/>
<dbReference type="InterPro" id="IPR001119">
    <property type="entry name" value="SLH_dom"/>
</dbReference>
<evidence type="ECO:0000256" key="2">
    <source>
        <dbReference type="SAM" id="SignalP"/>
    </source>
</evidence>
<dbReference type="EMBL" id="SSOB01000024">
    <property type="protein sequence ID" value="THF76556.1"/>
    <property type="molecule type" value="Genomic_DNA"/>
</dbReference>
<dbReference type="PROSITE" id="PS51272">
    <property type="entry name" value="SLH"/>
    <property type="match status" value="3"/>
</dbReference>
<dbReference type="PANTHER" id="PTHR43308">
    <property type="entry name" value="OUTER MEMBRANE PROTEIN ALPHA-RELATED"/>
    <property type="match status" value="1"/>
</dbReference>
<evidence type="ECO:0000313" key="4">
    <source>
        <dbReference type="EMBL" id="THF76556.1"/>
    </source>
</evidence>
<name>A0A4S4BNU9_9BACL</name>
<protein>
    <recommendedName>
        <fullName evidence="3">SLH domain-containing protein</fullName>
    </recommendedName>
</protein>
<organism evidence="4 5">
    <name type="scientific">Cohnella fermenti</name>
    <dbReference type="NCBI Taxonomy" id="2565925"/>
    <lineage>
        <taxon>Bacteria</taxon>
        <taxon>Bacillati</taxon>
        <taxon>Bacillota</taxon>
        <taxon>Bacilli</taxon>
        <taxon>Bacillales</taxon>
        <taxon>Paenibacillaceae</taxon>
        <taxon>Cohnella</taxon>
    </lineage>
</organism>
<dbReference type="Gene3D" id="2.60.120.260">
    <property type="entry name" value="Galactose-binding domain-like"/>
    <property type="match status" value="1"/>
</dbReference>
<feature type="chain" id="PRO_5038436715" description="SLH domain-containing protein" evidence="2">
    <location>
        <begin position="25"/>
        <end position="1908"/>
    </location>
</feature>
<feature type="domain" description="SLH" evidence="3">
    <location>
        <begin position="33"/>
        <end position="96"/>
    </location>
</feature>
<dbReference type="Pfam" id="PF00395">
    <property type="entry name" value="SLH"/>
    <property type="match status" value="3"/>
</dbReference>
<gene>
    <name evidence="4" type="ORF">E6C55_18655</name>
</gene>
<accession>A0A4S4BNU9</accession>
<dbReference type="Proteomes" id="UP000310636">
    <property type="component" value="Unassembled WGS sequence"/>
</dbReference>
<dbReference type="RefSeq" id="WP_136371330.1">
    <property type="nucleotide sequence ID" value="NZ_SSOB01000024.1"/>
</dbReference>
<comment type="caution">
    <text evidence="4">The sequence shown here is derived from an EMBL/GenBank/DDBJ whole genome shotgun (WGS) entry which is preliminary data.</text>
</comment>
<dbReference type="PANTHER" id="PTHR43308:SF5">
    <property type="entry name" value="S-LAYER PROTEIN _ PEPTIDOGLYCAN ENDO-BETA-N-ACETYLGLUCOSAMINIDASE"/>
    <property type="match status" value="1"/>
</dbReference>
<evidence type="ECO:0000259" key="3">
    <source>
        <dbReference type="PROSITE" id="PS51272"/>
    </source>
</evidence>
<keyword evidence="5" id="KW-1185">Reference proteome</keyword>
<evidence type="ECO:0000256" key="1">
    <source>
        <dbReference type="SAM" id="MobiDB-lite"/>
    </source>
</evidence>
<dbReference type="SUPFAM" id="SSF49373">
    <property type="entry name" value="Invasin/intimin cell-adhesion fragments"/>
    <property type="match status" value="1"/>
</dbReference>
<dbReference type="OrthoDB" id="185675at2"/>
<dbReference type="InterPro" id="IPR008964">
    <property type="entry name" value="Invasin/intimin_cell_adhesion"/>
</dbReference>
<feature type="region of interest" description="Disordered" evidence="1">
    <location>
        <begin position="336"/>
        <end position="366"/>
    </location>
</feature>
<dbReference type="InterPro" id="IPR051465">
    <property type="entry name" value="Cell_Envelope_Struct_Comp"/>
</dbReference>